<comment type="caution">
    <text evidence="1">The sequence shown here is derived from an EMBL/GenBank/DDBJ whole genome shotgun (WGS) entry which is preliminary data.</text>
</comment>
<accession>A0ABQ0AS24</accession>
<keyword evidence="2" id="KW-1185">Reference proteome</keyword>
<proteinExistence type="predicted"/>
<dbReference type="InterPro" id="IPR036388">
    <property type="entry name" value="WH-like_DNA-bd_sf"/>
</dbReference>
<dbReference type="RefSeq" id="WP_353402598.1">
    <property type="nucleotide sequence ID" value="NZ_BAABWU010000026.1"/>
</dbReference>
<organism evidence="1 2">
    <name type="scientific">Pseudophaeobacter arcticus</name>
    <dbReference type="NCBI Taxonomy" id="385492"/>
    <lineage>
        <taxon>Bacteria</taxon>
        <taxon>Pseudomonadati</taxon>
        <taxon>Pseudomonadota</taxon>
        <taxon>Alphaproteobacteria</taxon>
        <taxon>Rhodobacterales</taxon>
        <taxon>Paracoccaceae</taxon>
        <taxon>Pseudophaeobacter</taxon>
    </lineage>
</organism>
<dbReference type="Pfam" id="PF10134">
    <property type="entry name" value="RPA"/>
    <property type="match status" value="1"/>
</dbReference>
<dbReference type="EMBL" id="BAABWU010000026">
    <property type="protein sequence ID" value="GAA6198653.1"/>
    <property type="molecule type" value="Genomic_DNA"/>
</dbReference>
<name>A0ABQ0AS24_9RHOB</name>
<dbReference type="Gene3D" id="1.10.10.10">
    <property type="entry name" value="Winged helix-like DNA-binding domain superfamily/Winged helix DNA-binding domain"/>
    <property type="match status" value="1"/>
</dbReference>
<evidence type="ECO:0000313" key="2">
    <source>
        <dbReference type="Proteomes" id="UP001441944"/>
    </source>
</evidence>
<sequence length="347" mass="39911">MVCETTKRNPLLPDRRQQGDFFLCDIFDAAPKGDMASMEHPVFSISTKPDLKPRRYENGNSFIEITPSVKGLATIHDRDVLIFCISQIMSALNDGQAVSQTVRFAASDLLTATNRPNGGESYDRLKQALERLGGTQISTNITTGGEEVLDIFTIIDKARIVRQTRDGRMQEIEITLSDWVFNAINAKEVLTLSRDYFRLRRPLERRLYEIARKHCGVQKEWKISLEKLRTKCGSASSMKEFRRLLGGIVEKDRQFAHIPDYSIEFDGEFVWFKNRGSVPQPVVEIFDSPLPSYAHEDARSAAPGWDSRHLEQEWRIWCGDEEIEPKHPLRHFIKFCTSWYEKRGAPR</sequence>
<reference evidence="1 2" key="1">
    <citation type="submission" date="2024-04" db="EMBL/GenBank/DDBJ databases">
        <title>Draft genome sequence of Pseudophaeobacter arcticus NBRC 116598.</title>
        <authorList>
            <person name="Miyakawa T."/>
            <person name="Kusuya Y."/>
            <person name="Miura T."/>
        </authorList>
    </citation>
    <scope>NUCLEOTIDE SEQUENCE [LARGE SCALE GENOMIC DNA]</scope>
    <source>
        <strain evidence="1 2">SU-CL00105</strain>
    </source>
</reference>
<evidence type="ECO:0000313" key="1">
    <source>
        <dbReference type="EMBL" id="GAA6198653.1"/>
    </source>
</evidence>
<dbReference type="Proteomes" id="UP001441944">
    <property type="component" value="Unassembled WGS sequence"/>
</dbReference>
<gene>
    <name evidence="1" type="ORF">NBRC116598_40980</name>
</gene>
<protein>
    <submittedName>
        <fullName evidence="1">Replication initiator protein A</fullName>
    </submittedName>
</protein>
<dbReference type="InterPro" id="IPR018777">
    <property type="entry name" value="Replication_initiator_prot_A"/>
</dbReference>